<protein>
    <recommendedName>
        <fullName evidence="4">Dynein regulatory complex subunit 4</fullName>
    </recommendedName>
    <alternativeName>
        <fullName evidence="12">Growth arrest-specific protein 8</fullName>
    </alternativeName>
</protein>
<gene>
    <name evidence="16" type="ORF">HJG63_005482</name>
</gene>
<dbReference type="GO" id="GO:0005874">
    <property type="term" value="C:microtubule"/>
    <property type="evidence" value="ECO:0007669"/>
    <property type="project" value="UniProtKB-KW"/>
</dbReference>
<dbReference type="GO" id="GO:0008017">
    <property type="term" value="F:microtubule binding"/>
    <property type="evidence" value="ECO:0007669"/>
    <property type="project" value="InterPro"/>
</dbReference>
<name>A0A7J8EJ87_ROUAE</name>
<organism evidence="16 17">
    <name type="scientific">Rousettus aegyptiacus</name>
    <name type="common">Egyptian fruit bat</name>
    <name type="synonym">Pteropus aegyptiacus</name>
    <dbReference type="NCBI Taxonomy" id="9407"/>
    <lineage>
        <taxon>Eukaryota</taxon>
        <taxon>Metazoa</taxon>
        <taxon>Chordata</taxon>
        <taxon>Craniata</taxon>
        <taxon>Vertebrata</taxon>
        <taxon>Euteleostomi</taxon>
        <taxon>Mammalia</taxon>
        <taxon>Eutheria</taxon>
        <taxon>Laurasiatheria</taxon>
        <taxon>Chiroptera</taxon>
        <taxon>Yinpterochiroptera</taxon>
        <taxon>Pteropodoidea</taxon>
        <taxon>Pteropodidae</taxon>
        <taxon>Rousettinae</taxon>
        <taxon>Rousettus</taxon>
    </lineage>
</organism>
<evidence type="ECO:0000256" key="2">
    <source>
        <dbReference type="ARBA" id="ARBA00004245"/>
    </source>
</evidence>
<feature type="compositionally biased region" description="Basic residues" evidence="14">
    <location>
        <begin position="1"/>
        <end position="12"/>
    </location>
</feature>
<dbReference type="PANTHER" id="PTHR31543:SF0">
    <property type="entry name" value="DYNEIN REGULATORY COMPLEX SUBUNIT 4"/>
    <property type="match status" value="1"/>
</dbReference>
<accession>A0A7J8EJ87</accession>
<evidence type="ECO:0000256" key="11">
    <source>
        <dbReference type="ARBA" id="ARBA00023273"/>
    </source>
</evidence>
<dbReference type="GO" id="GO:0031267">
    <property type="term" value="F:small GTPase binding"/>
    <property type="evidence" value="ECO:0007669"/>
    <property type="project" value="InterPro"/>
</dbReference>
<keyword evidence="8 13" id="KW-0175">Coiled coil</keyword>
<evidence type="ECO:0000256" key="7">
    <source>
        <dbReference type="ARBA" id="ARBA00022846"/>
    </source>
</evidence>
<sequence>MAPKKKGKKGKGKGTPIVDGLTPEDMSKEQVEEHISRIREELDREREERNYFQLERDKIHTFWEITRRQLEEKKAELRNKDREMEEAEERHQVEIKVYKQKVKHLLYEHQNSLTEMKAEGTVVMKLAQKEHRSQEGALRKDMRALKAELKEQELAGEVVVKNLRLKHTEEVTRMRNDFERQVREIKAKYNKKMKMLRDELDLRRKTEIHEVEERKNGQINMLMQRHEEAFTDIKNYYNDITLNNLALINSLKEQMEDMRKKEDHLEKEMMEVSMQNRRLADPLQKAREEMNEMQKKLGNHERDKQILVCTKARLKVTEKELKDLQWEHEVLEQRFVQVQQERDELYHRFTAAVLEVQQKAGFRNLVLERKLQALSTAVEKKEVQFSDGCWRPPTWTPRPLTLVSRKLEDVLESKNSAIKDLQYELARVCKAHNDLLRTYEAKLLAFGVPLDNVGFKPLGDGCDRPDTGSGPRRARGHPNVAPAWGFSLDDTPFMQQGQQVCVFEICLVSK</sequence>
<reference evidence="16 17" key="1">
    <citation type="journal article" date="2020" name="Nature">
        <title>Six reference-quality genomes reveal evolution of bat adaptations.</title>
        <authorList>
            <person name="Jebb D."/>
            <person name="Huang Z."/>
            <person name="Pippel M."/>
            <person name="Hughes G.M."/>
            <person name="Lavrichenko K."/>
            <person name="Devanna P."/>
            <person name="Winkler S."/>
            <person name="Jermiin L.S."/>
            <person name="Skirmuntt E.C."/>
            <person name="Katzourakis A."/>
            <person name="Burkitt-Gray L."/>
            <person name="Ray D.A."/>
            <person name="Sullivan K.A.M."/>
            <person name="Roscito J.G."/>
            <person name="Kirilenko B.M."/>
            <person name="Davalos L.M."/>
            <person name="Corthals A.P."/>
            <person name="Power M.L."/>
            <person name="Jones G."/>
            <person name="Ransome R.D."/>
            <person name="Dechmann D.K.N."/>
            <person name="Locatelli A.G."/>
            <person name="Puechmaille S.J."/>
            <person name="Fedrigo O."/>
            <person name="Jarvis E.D."/>
            <person name="Hiller M."/>
            <person name="Vernes S.C."/>
            <person name="Myers E.W."/>
            <person name="Teeling E.C."/>
        </authorList>
    </citation>
    <scope>NUCLEOTIDE SEQUENCE [LARGE SCALE GENOMIC DNA]</scope>
    <source>
        <strain evidence="16">MRouAeg1</strain>
        <tissue evidence="16">Muscle</tissue>
    </source>
</reference>
<dbReference type="AlphaFoldDB" id="A0A7J8EJ87"/>
<feature type="coiled-coil region" evidence="13">
    <location>
        <begin position="135"/>
        <end position="188"/>
    </location>
</feature>
<dbReference type="InterPro" id="IPR025593">
    <property type="entry name" value="GAS8_dom"/>
</dbReference>
<evidence type="ECO:0000256" key="10">
    <source>
        <dbReference type="ARBA" id="ARBA00023212"/>
    </source>
</evidence>
<dbReference type="EMBL" id="JACASE010000009">
    <property type="protein sequence ID" value="KAF6435463.1"/>
    <property type="molecule type" value="Genomic_DNA"/>
</dbReference>
<comment type="subcellular location">
    <subcellularLocation>
        <location evidence="1">Cell projection</location>
        <location evidence="1">Cilium</location>
        <location evidence="1">Flagellum</location>
    </subcellularLocation>
    <subcellularLocation>
        <location evidence="2">Cytoplasm</location>
        <location evidence="2">Cytoskeleton</location>
    </subcellularLocation>
</comment>
<evidence type="ECO:0000256" key="1">
    <source>
        <dbReference type="ARBA" id="ARBA00004230"/>
    </source>
</evidence>
<evidence type="ECO:0000256" key="3">
    <source>
        <dbReference type="ARBA" id="ARBA00009859"/>
    </source>
</evidence>
<comment type="caution">
    <text evidence="16">The sequence shown here is derived from an EMBL/GenBank/DDBJ whole genome shotgun (WGS) entry which is preliminary data.</text>
</comment>
<dbReference type="PANTHER" id="PTHR31543">
    <property type="entry name" value="DYNEIN REGULATORY COMPLEX SUBUNIT 4"/>
    <property type="match status" value="1"/>
</dbReference>
<feature type="domain" description="Growth arrest-specific protein 8" evidence="15">
    <location>
        <begin position="222"/>
        <end position="421"/>
    </location>
</feature>
<evidence type="ECO:0000259" key="15">
    <source>
        <dbReference type="Pfam" id="PF13851"/>
    </source>
</evidence>
<keyword evidence="10" id="KW-0206">Cytoskeleton</keyword>
<evidence type="ECO:0000256" key="8">
    <source>
        <dbReference type="ARBA" id="ARBA00023054"/>
    </source>
</evidence>
<dbReference type="InterPro" id="IPR039308">
    <property type="entry name" value="GAS8"/>
</dbReference>
<proteinExistence type="inferred from homology"/>
<keyword evidence="6" id="KW-0493">Microtubule</keyword>
<evidence type="ECO:0000256" key="4">
    <source>
        <dbReference type="ARBA" id="ARBA00021301"/>
    </source>
</evidence>
<dbReference type="GO" id="GO:0031514">
    <property type="term" value="C:motile cilium"/>
    <property type="evidence" value="ECO:0007669"/>
    <property type="project" value="UniProtKB-SubCell"/>
</dbReference>
<evidence type="ECO:0000256" key="5">
    <source>
        <dbReference type="ARBA" id="ARBA00022490"/>
    </source>
</evidence>
<keyword evidence="9" id="KW-0969">Cilium</keyword>
<evidence type="ECO:0000256" key="9">
    <source>
        <dbReference type="ARBA" id="ARBA00023069"/>
    </source>
</evidence>
<evidence type="ECO:0000256" key="14">
    <source>
        <dbReference type="SAM" id="MobiDB-lite"/>
    </source>
</evidence>
<feature type="coiled-coil region" evidence="13">
    <location>
        <begin position="248"/>
        <end position="348"/>
    </location>
</feature>
<feature type="region of interest" description="Disordered" evidence="14">
    <location>
        <begin position="1"/>
        <end position="31"/>
    </location>
</feature>
<keyword evidence="5" id="KW-0963">Cytoplasm</keyword>
<keyword evidence="7" id="KW-0282">Flagellum</keyword>
<evidence type="ECO:0000256" key="12">
    <source>
        <dbReference type="ARBA" id="ARBA00031568"/>
    </source>
</evidence>
<keyword evidence="17" id="KW-1185">Reference proteome</keyword>
<comment type="similarity">
    <text evidence="3">Belongs to the DRC4 family.</text>
</comment>
<dbReference type="GO" id="GO:0005794">
    <property type="term" value="C:Golgi apparatus"/>
    <property type="evidence" value="ECO:0007669"/>
    <property type="project" value="TreeGrafter"/>
</dbReference>
<dbReference type="GO" id="GO:0030317">
    <property type="term" value="P:flagellated sperm motility"/>
    <property type="evidence" value="ECO:0007669"/>
    <property type="project" value="TreeGrafter"/>
</dbReference>
<dbReference type="Pfam" id="PF13851">
    <property type="entry name" value="GAS"/>
    <property type="match status" value="1"/>
</dbReference>
<evidence type="ECO:0000256" key="13">
    <source>
        <dbReference type="SAM" id="Coils"/>
    </source>
</evidence>
<evidence type="ECO:0000256" key="6">
    <source>
        <dbReference type="ARBA" id="ARBA00022701"/>
    </source>
</evidence>
<dbReference type="Proteomes" id="UP000593571">
    <property type="component" value="Unassembled WGS sequence"/>
</dbReference>
<evidence type="ECO:0000313" key="16">
    <source>
        <dbReference type="EMBL" id="KAF6435463.1"/>
    </source>
</evidence>
<evidence type="ECO:0000313" key="17">
    <source>
        <dbReference type="Proteomes" id="UP000593571"/>
    </source>
</evidence>
<keyword evidence="11" id="KW-0966">Cell projection</keyword>